<dbReference type="Proteomes" id="UP001144297">
    <property type="component" value="Unassembled WGS sequence"/>
</dbReference>
<evidence type="ECO:0000256" key="4">
    <source>
        <dbReference type="SAM" id="MobiDB-lite"/>
    </source>
</evidence>
<feature type="domain" description="Tyr recombinase" evidence="5">
    <location>
        <begin position="131"/>
        <end position="301"/>
    </location>
</feature>
<dbReference type="AlphaFoldDB" id="A0A9W6GH60"/>
<dbReference type="GO" id="GO:0006310">
    <property type="term" value="P:DNA recombination"/>
    <property type="evidence" value="ECO:0007669"/>
    <property type="project" value="UniProtKB-KW"/>
</dbReference>
<keyword evidence="3" id="KW-0233">DNA recombination</keyword>
<evidence type="ECO:0000259" key="5">
    <source>
        <dbReference type="PROSITE" id="PS51898"/>
    </source>
</evidence>
<comment type="similarity">
    <text evidence="1">Belongs to the 'phage' integrase family.</text>
</comment>
<name>A0A9W6GH60_9BACT</name>
<gene>
    <name evidence="6" type="ORF">TISLANDTSLP1_14140</name>
</gene>
<sequence>MLKLNNQQTETTSETSKPTEPAESSITYAEFYEKHYLPWCYKRQSYYESMKKYFLNVLPEWFKELKLKQIGLKETEYLQNYFLQKKYSIATCNRYISILKASFSKAYDWNLISEYRLKEIKKTKPLKGETKRLRYLTKEEIDRLLYHCDHHIYPIVFTAFHTGMRKGEILNLKWSQIDLRNGLILLDKTKNFERREITITESLKNLFKQLHSKRRLDTDYVFVNPDTGRRYFDLKRSFTSACKKAGIKDFHFHDLRHTFASHLVMSGADLKTVQELLGHKSLTMTLRYSHLSQAHKKEALKALERNLGHSPLTDNSLLNKNN</sequence>
<dbReference type="PANTHER" id="PTHR30349">
    <property type="entry name" value="PHAGE INTEGRASE-RELATED"/>
    <property type="match status" value="1"/>
</dbReference>
<dbReference type="PANTHER" id="PTHR30349:SF64">
    <property type="entry name" value="PROPHAGE INTEGRASE INTD-RELATED"/>
    <property type="match status" value="1"/>
</dbReference>
<dbReference type="EMBL" id="BSDX01000001">
    <property type="protein sequence ID" value="GLI53721.1"/>
    <property type="molecule type" value="Genomic_DNA"/>
</dbReference>
<reference evidence="6" key="1">
    <citation type="submission" date="2022-12" db="EMBL/GenBank/DDBJ databases">
        <title>Reference genome sequencing for broad-spectrum identification of bacterial and archaeal isolates by mass spectrometry.</title>
        <authorList>
            <person name="Sekiguchi Y."/>
            <person name="Tourlousse D.M."/>
        </authorList>
    </citation>
    <scope>NUCLEOTIDE SEQUENCE</scope>
    <source>
        <strain evidence="6">TSL-P1</strain>
    </source>
</reference>
<organism evidence="6 7">
    <name type="scientific">Thermodesulfovibrio yellowstonii</name>
    <dbReference type="NCBI Taxonomy" id="28262"/>
    <lineage>
        <taxon>Bacteria</taxon>
        <taxon>Pseudomonadati</taxon>
        <taxon>Nitrospirota</taxon>
        <taxon>Thermodesulfovibrionia</taxon>
        <taxon>Thermodesulfovibrionales</taxon>
        <taxon>Thermodesulfovibrionaceae</taxon>
        <taxon>Thermodesulfovibrio</taxon>
    </lineage>
</organism>
<accession>A0A9W6GH60</accession>
<feature type="region of interest" description="Disordered" evidence="4">
    <location>
        <begin position="1"/>
        <end position="22"/>
    </location>
</feature>
<evidence type="ECO:0000256" key="2">
    <source>
        <dbReference type="ARBA" id="ARBA00023125"/>
    </source>
</evidence>
<dbReference type="InterPro" id="IPR013762">
    <property type="entry name" value="Integrase-like_cat_sf"/>
</dbReference>
<dbReference type="PROSITE" id="PS51898">
    <property type="entry name" value="TYR_RECOMBINASE"/>
    <property type="match status" value="1"/>
</dbReference>
<keyword evidence="7" id="KW-1185">Reference proteome</keyword>
<keyword evidence="2" id="KW-0238">DNA-binding</keyword>
<dbReference type="Gene3D" id="1.10.150.130">
    <property type="match status" value="1"/>
</dbReference>
<dbReference type="Gene3D" id="1.10.443.10">
    <property type="entry name" value="Intergrase catalytic core"/>
    <property type="match status" value="1"/>
</dbReference>
<proteinExistence type="inferred from homology"/>
<dbReference type="CDD" id="cd00796">
    <property type="entry name" value="INT_Rci_Hp1_C"/>
    <property type="match status" value="1"/>
</dbReference>
<evidence type="ECO:0000313" key="7">
    <source>
        <dbReference type="Proteomes" id="UP001144297"/>
    </source>
</evidence>
<evidence type="ECO:0000256" key="1">
    <source>
        <dbReference type="ARBA" id="ARBA00008857"/>
    </source>
</evidence>
<feature type="compositionally biased region" description="Low complexity" evidence="4">
    <location>
        <begin position="9"/>
        <end position="22"/>
    </location>
</feature>
<dbReference type="InterPro" id="IPR050090">
    <property type="entry name" value="Tyrosine_recombinase_XerCD"/>
</dbReference>
<dbReference type="InterPro" id="IPR010998">
    <property type="entry name" value="Integrase_recombinase_N"/>
</dbReference>
<dbReference type="GO" id="GO:0015074">
    <property type="term" value="P:DNA integration"/>
    <property type="evidence" value="ECO:0007669"/>
    <property type="project" value="InterPro"/>
</dbReference>
<protein>
    <submittedName>
        <fullName evidence="6">Integrase</fullName>
    </submittedName>
</protein>
<dbReference type="Pfam" id="PF00589">
    <property type="entry name" value="Phage_integrase"/>
    <property type="match status" value="1"/>
</dbReference>
<dbReference type="InterPro" id="IPR011010">
    <property type="entry name" value="DNA_brk_join_enz"/>
</dbReference>
<dbReference type="SUPFAM" id="SSF56349">
    <property type="entry name" value="DNA breaking-rejoining enzymes"/>
    <property type="match status" value="1"/>
</dbReference>
<evidence type="ECO:0000313" key="6">
    <source>
        <dbReference type="EMBL" id="GLI53721.1"/>
    </source>
</evidence>
<comment type="caution">
    <text evidence="6">The sequence shown here is derived from an EMBL/GenBank/DDBJ whole genome shotgun (WGS) entry which is preliminary data.</text>
</comment>
<dbReference type="GO" id="GO:0003677">
    <property type="term" value="F:DNA binding"/>
    <property type="evidence" value="ECO:0007669"/>
    <property type="project" value="UniProtKB-KW"/>
</dbReference>
<dbReference type="InterPro" id="IPR002104">
    <property type="entry name" value="Integrase_catalytic"/>
</dbReference>
<evidence type="ECO:0000256" key="3">
    <source>
        <dbReference type="ARBA" id="ARBA00023172"/>
    </source>
</evidence>